<dbReference type="SUPFAM" id="SSF52374">
    <property type="entry name" value="Nucleotidylyl transferase"/>
    <property type="match status" value="1"/>
</dbReference>
<feature type="short sequence motif" description="'HIGH' region" evidence="8">
    <location>
        <begin position="9"/>
        <end position="19"/>
    </location>
</feature>
<dbReference type="InterPro" id="IPR000924">
    <property type="entry name" value="Glu/Gln-tRNA-synth"/>
</dbReference>
<evidence type="ECO:0000256" key="1">
    <source>
        <dbReference type="ARBA" id="ARBA00007894"/>
    </source>
</evidence>
<dbReference type="GO" id="GO:0016874">
    <property type="term" value="F:ligase activity"/>
    <property type="evidence" value="ECO:0007669"/>
    <property type="project" value="UniProtKB-KW"/>
</dbReference>
<dbReference type="HAMAP" id="MF_00022">
    <property type="entry name" value="Glu_tRNA_synth_type1"/>
    <property type="match status" value="1"/>
</dbReference>
<feature type="binding site" evidence="8">
    <location>
        <position position="242"/>
    </location>
    <ligand>
        <name>ATP</name>
        <dbReference type="ChEBI" id="CHEBI:30616"/>
    </ligand>
</feature>
<proteinExistence type="inferred from homology"/>
<protein>
    <recommendedName>
        <fullName evidence="8">Glutamate--tRNA ligase</fullName>
        <ecNumber evidence="8">6.1.1.17</ecNumber>
    </recommendedName>
    <alternativeName>
        <fullName evidence="8">Glutamyl-tRNA synthetase</fullName>
        <shortName evidence="8">GluRS</shortName>
    </alternativeName>
</protein>
<dbReference type="Gene3D" id="1.10.10.350">
    <property type="match status" value="1"/>
</dbReference>
<dbReference type="EMBL" id="CP110820">
    <property type="protein sequence ID" value="WPX97006.1"/>
    <property type="molecule type" value="Genomic_DNA"/>
</dbReference>
<comment type="caution">
    <text evidence="8">Lacks conserved residue(s) required for the propagation of feature annotation.</text>
</comment>
<dbReference type="InterPro" id="IPR049940">
    <property type="entry name" value="GluQ/Sye"/>
</dbReference>
<comment type="subcellular location">
    <subcellularLocation>
        <location evidence="8">Cytoplasm</location>
    </subcellularLocation>
</comment>
<dbReference type="RefSeq" id="WP_323732660.1">
    <property type="nucleotide sequence ID" value="NZ_CP110820.1"/>
</dbReference>
<keyword evidence="7 8" id="KW-0030">Aminoacyl-tRNA synthetase</keyword>
<keyword evidence="5 8" id="KW-0067">ATP-binding</keyword>
<dbReference type="EC" id="6.1.1.17" evidence="8"/>
<gene>
    <name evidence="8" type="primary">gltX</name>
    <name evidence="10" type="ORF">Bandiella_01146</name>
</gene>
<evidence type="ECO:0000256" key="6">
    <source>
        <dbReference type="ARBA" id="ARBA00022917"/>
    </source>
</evidence>
<dbReference type="PANTHER" id="PTHR43311:SF2">
    <property type="entry name" value="GLUTAMATE--TRNA LIGASE, MITOCHONDRIAL-RELATED"/>
    <property type="match status" value="1"/>
</dbReference>
<dbReference type="SUPFAM" id="SSF48163">
    <property type="entry name" value="An anticodon-binding domain of class I aminoacyl-tRNA synthetases"/>
    <property type="match status" value="1"/>
</dbReference>
<evidence type="ECO:0000256" key="5">
    <source>
        <dbReference type="ARBA" id="ARBA00022840"/>
    </source>
</evidence>
<evidence type="ECO:0000256" key="4">
    <source>
        <dbReference type="ARBA" id="ARBA00022741"/>
    </source>
</evidence>
<name>A0ABZ0UP17_9RICK</name>
<dbReference type="NCBIfam" id="TIGR00464">
    <property type="entry name" value="gltX_bact"/>
    <property type="match status" value="1"/>
</dbReference>
<comment type="catalytic activity">
    <reaction evidence="8">
        <text>tRNA(Glu) + L-glutamate + ATP = L-glutamyl-tRNA(Glu) + AMP + diphosphate</text>
        <dbReference type="Rhea" id="RHEA:23540"/>
        <dbReference type="Rhea" id="RHEA-COMP:9663"/>
        <dbReference type="Rhea" id="RHEA-COMP:9680"/>
        <dbReference type="ChEBI" id="CHEBI:29985"/>
        <dbReference type="ChEBI" id="CHEBI:30616"/>
        <dbReference type="ChEBI" id="CHEBI:33019"/>
        <dbReference type="ChEBI" id="CHEBI:78442"/>
        <dbReference type="ChEBI" id="CHEBI:78520"/>
        <dbReference type="ChEBI" id="CHEBI:456215"/>
        <dbReference type="EC" id="6.1.1.17"/>
    </reaction>
</comment>
<dbReference type="PRINTS" id="PR00987">
    <property type="entry name" value="TRNASYNTHGLU"/>
</dbReference>
<dbReference type="PANTHER" id="PTHR43311">
    <property type="entry name" value="GLUTAMATE--TRNA LIGASE"/>
    <property type="match status" value="1"/>
</dbReference>
<dbReference type="Pfam" id="PF00749">
    <property type="entry name" value="tRNA-synt_1c"/>
    <property type="match status" value="1"/>
</dbReference>
<sequence>MTTVTRFAPSPTGLLHVGNLRTAIMAWIYARKKGGQFILRIDDTDTERSKQEYIDALKEDLVWLGINWDLSFNQSDRMVKYEDAKQKLIRSGRLYPCYETEEELNLKRKNLLSRNLPPIYDRAALKLTSGERQDLEQKGIMPHWRFLLKDEDIVWQDKVRGELKFSAKYLSDPVLVRANQTLTYSLASVVDDAEYGVTDIIRGEDHISNSAVHIQLFEAMGAKVPEFSHISLLSTKEKKLSKRTGGFDVKNLRKNGILPLALLIFLSRIGTSDAVDPEKRVQDIMKDFEFYKLNKATVQYDYEELAGFNVKVIHSLRYEEVKNKLNDLGLNEVYEEFWVFIRGNIDRLEEVGLWWSVCKEDIQTEILDKELIQLAAEQLPEGELKSETWDLWINNIKSCTKKRGQELFLPMRVALTGQRKGPELRVLLPFMDKSLILKRLGVAK</sequence>
<reference evidence="10 11" key="1">
    <citation type="submission" date="2022-11" db="EMBL/GenBank/DDBJ databases">
        <title>Host association and intracellularity evolved multiple times independently in the Rickettsiales.</title>
        <authorList>
            <person name="Castelli M."/>
            <person name="Nardi T."/>
            <person name="Gammuto L."/>
            <person name="Bellinzona G."/>
            <person name="Sabaneyeva E."/>
            <person name="Potekhin A."/>
            <person name="Serra V."/>
            <person name="Petroni G."/>
            <person name="Sassera D."/>
        </authorList>
    </citation>
    <scope>NUCLEOTIDE SEQUENCE [LARGE SCALE GENOMIC DNA]</scope>
    <source>
        <strain evidence="10 11">NDG2</strain>
    </source>
</reference>
<keyword evidence="6 8" id="KW-0648">Protein biosynthesis</keyword>
<dbReference type="InterPro" id="IPR014729">
    <property type="entry name" value="Rossmann-like_a/b/a_fold"/>
</dbReference>
<dbReference type="InterPro" id="IPR020058">
    <property type="entry name" value="Glu/Gln-tRNA-synth_Ib_cat-dom"/>
</dbReference>
<evidence type="ECO:0000313" key="11">
    <source>
        <dbReference type="Proteomes" id="UP001327219"/>
    </source>
</evidence>
<feature type="domain" description="Glutamyl/glutaminyl-tRNA synthetase class Ib catalytic" evidence="9">
    <location>
        <begin position="4"/>
        <end position="296"/>
    </location>
</feature>
<comment type="subunit">
    <text evidence="8">Monomer.</text>
</comment>
<keyword evidence="4 8" id="KW-0547">Nucleotide-binding</keyword>
<dbReference type="InterPro" id="IPR001412">
    <property type="entry name" value="aa-tRNA-synth_I_CS"/>
</dbReference>
<comment type="function">
    <text evidence="8">Catalyzes the attachment of glutamate to tRNA(Glu) in a two-step reaction: glutamate is first activated by ATP to form Glu-AMP and then transferred to the acceptor end of tRNA(Glu).</text>
</comment>
<keyword evidence="2 8" id="KW-0963">Cytoplasm</keyword>
<evidence type="ECO:0000256" key="2">
    <source>
        <dbReference type="ARBA" id="ARBA00022490"/>
    </source>
</evidence>
<evidence type="ECO:0000256" key="3">
    <source>
        <dbReference type="ARBA" id="ARBA00022598"/>
    </source>
</evidence>
<evidence type="ECO:0000256" key="7">
    <source>
        <dbReference type="ARBA" id="ARBA00023146"/>
    </source>
</evidence>
<accession>A0ABZ0UP17</accession>
<keyword evidence="3 8" id="KW-0436">Ligase</keyword>
<evidence type="ECO:0000256" key="8">
    <source>
        <dbReference type="HAMAP-Rule" id="MF_00022"/>
    </source>
</evidence>
<dbReference type="InterPro" id="IPR004527">
    <property type="entry name" value="Glu-tRNA-ligase_bac/mito"/>
</dbReference>
<dbReference type="PROSITE" id="PS00178">
    <property type="entry name" value="AA_TRNA_LIGASE_I"/>
    <property type="match status" value="1"/>
</dbReference>
<dbReference type="InterPro" id="IPR008925">
    <property type="entry name" value="aa_tRNA-synth_I_cd-bd_sf"/>
</dbReference>
<evidence type="ECO:0000313" key="10">
    <source>
        <dbReference type="EMBL" id="WPX97006.1"/>
    </source>
</evidence>
<dbReference type="Proteomes" id="UP001327219">
    <property type="component" value="Chromosome"/>
</dbReference>
<evidence type="ECO:0000259" key="9">
    <source>
        <dbReference type="Pfam" id="PF00749"/>
    </source>
</evidence>
<keyword evidence="11" id="KW-1185">Reference proteome</keyword>
<organism evidence="10 11">
    <name type="scientific">Candidatus Bandiella euplotis</name>
    <dbReference type="NCBI Taxonomy" id="1664265"/>
    <lineage>
        <taxon>Bacteria</taxon>
        <taxon>Pseudomonadati</taxon>
        <taxon>Pseudomonadota</taxon>
        <taxon>Alphaproteobacteria</taxon>
        <taxon>Rickettsiales</taxon>
        <taxon>Candidatus Midichloriaceae</taxon>
        <taxon>Candidatus Bandiella</taxon>
    </lineage>
</organism>
<comment type="similarity">
    <text evidence="1 8">Belongs to the class-I aminoacyl-tRNA synthetase family. Glutamate--tRNA ligase type 1 subfamily.</text>
</comment>
<dbReference type="InterPro" id="IPR020751">
    <property type="entry name" value="aa-tRNA-synth_I_codon-bd_sub2"/>
</dbReference>
<dbReference type="Gene3D" id="3.40.50.620">
    <property type="entry name" value="HUPs"/>
    <property type="match status" value="1"/>
</dbReference>
<feature type="short sequence motif" description="'KMSKS' region" evidence="8">
    <location>
        <begin position="239"/>
        <end position="243"/>
    </location>
</feature>